<dbReference type="InterPro" id="IPR008258">
    <property type="entry name" value="Transglycosylase_SLT_dom_1"/>
</dbReference>
<evidence type="ECO:0000259" key="2">
    <source>
        <dbReference type="Pfam" id="PF01464"/>
    </source>
</evidence>
<dbReference type="InterPro" id="IPR023346">
    <property type="entry name" value="Lysozyme-like_dom_sf"/>
</dbReference>
<dbReference type="GO" id="GO:0008933">
    <property type="term" value="F:peptidoglycan lytic transglycosylase activity"/>
    <property type="evidence" value="ECO:0007669"/>
    <property type="project" value="InterPro"/>
</dbReference>
<organism evidence="3">
    <name type="scientific">Caldilineaceae bacterium SB0661_bin_32</name>
    <dbReference type="NCBI Taxonomy" id="2605255"/>
    <lineage>
        <taxon>Bacteria</taxon>
        <taxon>Bacillati</taxon>
        <taxon>Chloroflexota</taxon>
        <taxon>Caldilineae</taxon>
        <taxon>Caldilineales</taxon>
        <taxon>Caldilineaceae</taxon>
    </lineage>
</organism>
<dbReference type="InterPro" id="IPR000189">
    <property type="entry name" value="Transglyc_AS"/>
</dbReference>
<dbReference type="Gene3D" id="1.25.40.10">
    <property type="entry name" value="Tetratricopeptide repeat domain"/>
    <property type="match status" value="4"/>
</dbReference>
<dbReference type="EMBL" id="VXMH01000099">
    <property type="protein sequence ID" value="MYC96911.1"/>
    <property type="molecule type" value="Genomic_DNA"/>
</dbReference>
<dbReference type="Pfam" id="PF13432">
    <property type="entry name" value="TPR_16"/>
    <property type="match status" value="1"/>
</dbReference>
<evidence type="ECO:0000313" key="3">
    <source>
        <dbReference type="EMBL" id="MYC96911.1"/>
    </source>
</evidence>
<dbReference type="Gene3D" id="1.10.530.10">
    <property type="match status" value="1"/>
</dbReference>
<protein>
    <submittedName>
        <fullName evidence="3">Transglycosylase SLT domain-containing protein</fullName>
    </submittedName>
</protein>
<dbReference type="GO" id="GO:0000270">
    <property type="term" value="P:peptidoglycan metabolic process"/>
    <property type="evidence" value="ECO:0007669"/>
    <property type="project" value="InterPro"/>
</dbReference>
<feature type="domain" description="Transglycosylase SLT" evidence="2">
    <location>
        <begin position="686"/>
        <end position="793"/>
    </location>
</feature>
<feature type="non-terminal residue" evidence="3">
    <location>
        <position position="1"/>
    </location>
</feature>
<dbReference type="AlphaFoldDB" id="A0A6B1DA86"/>
<comment type="similarity">
    <text evidence="1">Belongs to the transglycosylase Slt family.</text>
</comment>
<dbReference type="SUPFAM" id="SSF48452">
    <property type="entry name" value="TPR-like"/>
    <property type="match status" value="2"/>
</dbReference>
<dbReference type="InterPro" id="IPR011990">
    <property type="entry name" value="TPR-like_helical_dom_sf"/>
</dbReference>
<name>A0A6B1DA86_9CHLR</name>
<evidence type="ECO:0000256" key="1">
    <source>
        <dbReference type="ARBA" id="ARBA00007734"/>
    </source>
</evidence>
<dbReference type="SUPFAM" id="SSF53955">
    <property type="entry name" value="Lysozyme-like"/>
    <property type="match status" value="1"/>
</dbReference>
<dbReference type="PANTHER" id="PTHR37423:SF5">
    <property type="entry name" value="SOLUBLE LYTIC MUREIN TRANSGLYCOSYLASE"/>
    <property type="match status" value="1"/>
</dbReference>
<dbReference type="CDD" id="cd13401">
    <property type="entry name" value="Slt70-like"/>
    <property type="match status" value="1"/>
</dbReference>
<accession>A0A6B1DA86</accession>
<dbReference type="InterPro" id="IPR019734">
    <property type="entry name" value="TPR_rpt"/>
</dbReference>
<reference evidence="3" key="1">
    <citation type="submission" date="2019-09" db="EMBL/GenBank/DDBJ databases">
        <title>Characterisation of the sponge microbiome using genome-centric metagenomics.</title>
        <authorList>
            <person name="Engelberts J.P."/>
            <person name="Robbins S.J."/>
            <person name="De Goeij J.M."/>
            <person name="Aranda M."/>
            <person name="Bell S.C."/>
            <person name="Webster N.S."/>
        </authorList>
    </citation>
    <scope>NUCLEOTIDE SEQUENCE</scope>
    <source>
        <strain evidence="3">SB0661_bin_32</strain>
    </source>
</reference>
<comment type="caution">
    <text evidence="3">The sequence shown here is derived from an EMBL/GenBank/DDBJ whole genome shotgun (WGS) entry which is preliminary data.</text>
</comment>
<gene>
    <name evidence="3" type="ORF">F4X14_18275</name>
</gene>
<dbReference type="PROSITE" id="PS00922">
    <property type="entry name" value="TRANSGLYCOSYLASE"/>
    <property type="match status" value="1"/>
</dbReference>
<dbReference type="Pfam" id="PF13174">
    <property type="entry name" value="TPR_6"/>
    <property type="match status" value="1"/>
</dbReference>
<dbReference type="SMART" id="SM00028">
    <property type="entry name" value="TPR"/>
    <property type="match status" value="6"/>
</dbReference>
<dbReference type="PANTHER" id="PTHR37423">
    <property type="entry name" value="SOLUBLE LYTIC MUREIN TRANSGLYCOSYLASE-RELATED"/>
    <property type="match status" value="1"/>
</dbReference>
<sequence length="829" mass="90451">TPTSSPPPGPAAPASLLDRAAWLHRIGDYGQEQKLLQSLLDGLPTAPAQGPQTPPAARTQQRAAILYRLALAYLAADNPQQALDALEQLRRMGRALAAGEISLPAAPAETVAQLLINSLFLHGEALAGLERHTEAATAYRAFLEQRPQLAGVVEERIAGALLALDEPAQAAAALRRAAAAAITADEQVRLLERLAAVFESMGRWREAAAVYDQILDSPDQAARAFDNISGDAETPIYRAGYLYRAGIAHAAAGDRQTAIDRWRAALTDNPASDAAYLSLIQLENRDAPVDPLLRGEIYLFAEAWLPAVSAFEEYLAESPQAARAGEAWLGTARARIGLEQWPEARLALDRVLTGFPGCPCLGEAWLARAQTAIAEGAPAEGRRIYRTFAREHPDDPLAPQALWLSALSSLTAETRPAGTEQDVRTAVDPLDEAVADLLRLADAYPGSPRAADGLAAAGIGAFEHGRYQLAANLFERLLSEHPGAQPDFATYWLGRARHARGEVTKARAHWRALAARAPESYYGILARLDAGAAHPGRNLIPRMAGIDTTAPALPGDDGSRAFAEAWLSGPHGFPHAQNTAAAAGRDRPWELPRTVLNDPDLVKGELLLALGRRAEGLQLLEQIFWRSHNDPAVLYPLMLRFHKSGANRLSLSAAHRLIELSPAERTSRAPLFIQRFAYPGHYARLVEQQAAEFQLAPQLLYGLIFQESRFEPAARSYAGARGLMQILPGTGWEIAQTLNYPNYTTELLDYPIVSIRFGAYYLRWARDYVAGNDIAALAGYNAGPRKAKYWLTHTDPDDALFIHNVPYHRTRRYLQAILICYAHYLRLYG</sequence>
<dbReference type="Pfam" id="PF01464">
    <property type="entry name" value="SLT"/>
    <property type="match status" value="1"/>
</dbReference>
<proteinExistence type="inferred from homology"/>
<dbReference type="GO" id="GO:0016020">
    <property type="term" value="C:membrane"/>
    <property type="evidence" value="ECO:0007669"/>
    <property type="project" value="InterPro"/>
</dbReference>